<keyword evidence="2" id="KW-1185">Reference proteome</keyword>
<dbReference type="RefSeq" id="WP_145216738.1">
    <property type="nucleotide sequence ID" value="NZ_CP036269.1"/>
</dbReference>
<evidence type="ECO:0000313" key="1">
    <source>
        <dbReference type="EMBL" id="QDT42840.1"/>
    </source>
</evidence>
<dbReference type="AlphaFoldDB" id="A0A517RG48"/>
<gene>
    <name evidence="1" type="ORF">Pan241w_29290</name>
</gene>
<dbReference type="Proteomes" id="UP000317171">
    <property type="component" value="Chromosome"/>
</dbReference>
<dbReference type="KEGG" id="gaz:Pan241w_29290"/>
<sequence>MPDPDFQLTAELFFPSEDSPSLDVQEVLTLLESHISTVTVDFERGRQQVLANIDRLKSLGTPEIIYRGEYQLMDRTIYVEIPVPERPEILAGYTSGFSYYDGCLGLECQPFDMEALKRGAIFVAQSLELDLSLMNSDYLEIGILFKPGQVTPPELIAERYADLVSISAVRSVTTDWQSRLETACVNWLNTHPTEQTAQRWRSVVTDEQSLAQSLIHRLISMGTVREASVIDFDREFWHHCLALDYDDGSGLVNLSGHPKPLFDL</sequence>
<reference evidence="1 2" key="1">
    <citation type="submission" date="2019-02" db="EMBL/GenBank/DDBJ databases">
        <title>Deep-cultivation of Planctomycetes and their phenomic and genomic characterization uncovers novel biology.</title>
        <authorList>
            <person name="Wiegand S."/>
            <person name="Jogler M."/>
            <person name="Boedeker C."/>
            <person name="Pinto D."/>
            <person name="Vollmers J."/>
            <person name="Rivas-Marin E."/>
            <person name="Kohn T."/>
            <person name="Peeters S.H."/>
            <person name="Heuer A."/>
            <person name="Rast P."/>
            <person name="Oberbeckmann S."/>
            <person name="Bunk B."/>
            <person name="Jeske O."/>
            <person name="Meyerdierks A."/>
            <person name="Storesund J.E."/>
            <person name="Kallscheuer N."/>
            <person name="Luecker S."/>
            <person name="Lage O.M."/>
            <person name="Pohl T."/>
            <person name="Merkel B.J."/>
            <person name="Hornburger P."/>
            <person name="Mueller R.-W."/>
            <person name="Bruemmer F."/>
            <person name="Labrenz M."/>
            <person name="Spormann A.M."/>
            <person name="Op den Camp H."/>
            <person name="Overmann J."/>
            <person name="Amann R."/>
            <person name="Jetten M.S.M."/>
            <person name="Mascher T."/>
            <person name="Medema M.H."/>
            <person name="Devos D.P."/>
            <person name="Kaster A.-K."/>
            <person name="Ovreas L."/>
            <person name="Rohde M."/>
            <person name="Galperin M.Y."/>
            <person name="Jogler C."/>
        </authorList>
    </citation>
    <scope>NUCLEOTIDE SEQUENCE [LARGE SCALE GENOMIC DNA]</scope>
    <source>
        <strain evidence="1 2">Pan241w</strain>
    </source>
</reference>
<dbReference type="OrthoDB" id="281220at2"/>
<proteinExistence type="predicted"/>
<name>A0A517RG48_9PLAN</name>
<evidence type="ECO:0000313" key="2">
    <source>
        <dbReference type="Proteomes" id="UP000317171"/>
    </source>
</evidence>
<dbReference type="EMBL" id="CP036269">
    <property type="protein sequence ID" value="QDT42840.1"/>
    <property type="molecule type" value="Genomic_DNA"/>
</dbReference>
<accession>A0A517RG48</accession>
<organism evidence="1 2">
    <name type="scientific">Gimesia alba</name>
    <dbReference type="NCBI Taxonomy" id="2527973"/>
    <lineage>
        <taxon>Bacteria</taxon>
        <taxon>Pseudomonadati</taxon>
        <taxon>Planctomycetota</taxon>
        <taxon>Planctomycetia</taxon>
        <taxon>Planctomycetales</taxon>
        <taxon>Planctomycetaceae</taxon>
        <taxon>Gimesia</taxon>
    </lineage>
</organism>
<protein>
    <submittedName>
        <fullName evidence="1">Uncharacterized protein</fullName>
    </submittedName>
</protein>